<keyword evidence="5 11" id="KW-0328">Glycosyltransferase</keyword>
<dbReference type="InterPro" id="IPR007315">
    <property type="entry name" value="PIG-V/Gpi18"/>
</dbReference>
<evidence type="ECO:0000256" key="9">
    <source>
        <dbReference type="ARBA" id="ARBA00022989"/>
    </source>
</evidence>
<dbReference type="PANTHER" id="PTHR12468">
    <property type="entry name" value="GPI MANNOSYLTRANSFERASE 2"/>
    <property type="match status" value="1"/>
</dbReference>
<evidence type="ECO:0000256" key="4">
    <source>
        <dbReference type="ARBA" id="ARBA00022502"/>
    </source>
</evidence>
<evidence type="ECO:0000256" key="5">
    <source>
        <dbReference type="ARBA" id="ARBA00022676"/>
    </source>
</evidence>
<dbReference type="GO" id="GO:0006506">
    <property type="term" value="P:GPI anchor biosynthetic process"/>
    <property type="evidence" value="ECO:0007669"/>
    <property type="project" value="UniProtKB-KW"/>
</dbReference>
<protein>
    <recommendedName>
        <fullName evidence="11">GPI mannosyltransferase 2</fullName>
        <ecNumber evidence="11">2.4.1.-</ecNumber>
    </recommendedName>
</protein>
<evidence type="ECO:0000256" key="8">
    <source>
        <dbReference type="ARBA" id="ARBA00022824"/>
    </source>
</evidence>
<dbReference type="GO" id="GO:0004376">
    <property type="term" value="F:GPI mannosyltransferase activity"/>
    <property type="evidence" value="ECO:0007669"/>
    <property type="project" value="InterPro"/>
</dbReference>
<keyword evidence="10 11" id="KW-0472">Membrane</keyword>
<dbReference type="Pfam" id="PF04188">
    <property type="entry name" value="Mannosyl_trans2"/>
    <property type="match status" value="1"/>
</dbReference>
<dbReference type="PANTHER" id="PTHR12468:SF2">
    <property type="entry name" value="GPI MANNOSYLTRANSFERASE 2"/>
    <property type="match status" value="1"/>
</dbReference>
<accession>A0AAD1R0U8</accession>
<evidence type="ECO:0000313" key="13">
    <source>
        <dbReference type="Proteomes" id="UP001295444"/>
    </source>
</evidence>
<dbReference type="EC" id="2.4.1.-" evidence="11"/>
<feature type="transmembrane region" description="Helical" evidence="11">
    <location>
        <begin position="237"/>
        <end position="255"/>
    </location>
</feature>
<keyword evidence="4 11" id="KW-0337">GPI-anchor biosynthesis</keyword>
<keyword evidence="7 11" id="KW-0812">Transmembrane</keyword>
<evidence type="ECO:0000256" key="6">
    <source>
        <dbReference type="ARBA" id="ARBA00022679"/>
    </source>
</evidence>
<reference evidence="12" key="1">
    <citation type="submission" date="2022-03" db="EMBL/GenBank/DDBJ databases">
        <authorList>
            <person name="Alioto T."/>
            <person name="Alioto T."/>
            <person name="Gomez Garrido J."/>
        </authorList>
    </citation>
    <scope>NUCLEOTIDE SEQUENCE</scope>
</reference>
<comment type="subcellular location">
    <subcellularLocation>
        <location evidence="1 11">Endoplasmic reticulum membrane</location>
        <topology evidence="1 11">Multi-pass membrane protein</topology>
    </subcellularLocation>
</comment>
<keyword evidence="13" id="KW-1185">Reference proteome</keyword>
<dbReference type="GO" id="GO:0031501">
    <property type="term" value="C:mannosyltransferase complex"/>
    <property type="evidence" value="ECO:0007669"/>
    <property type="project" value="TreeGrafter"/>
</dbReference>
<dbReference type="GO" id="GO:0000009">
    <property type="term" value="F:alpha-1,6-mannosyltransferase activity"/>
    <property type="evidence" value="ECO:0007669"/>
    <property type="project" value="InterPro"/>
</dbReference>
<dbReference type="AlphaFoldDB" id="A0AAD1R0U8"/>
<proteinExistence type="inferred from homology"/>
<feature type="transmembrane region" description="Helical" evidence="11">
    <location>
        <begin position="117"/>
        <end position="139"/>
    </location>
</feature>
<name>A0AAD1R0U8_PELCU</name>
<organism evidence="12 13">
    <name type="scientific">Pelobates cultripes</name>
    <name type="common">Western spadefoot toad</name>
    <dbReference type="NCBI Taxonomy" id="61616"/>
    <lineage>
        <taxon>Eukaryota</taxon>
        <taxon>Metazoa</taxon>
        <taxon>Chordata</taxon>
        <taxon>Craniata</taxon>
        <taxon>Vertebrata</taxon>
        <taxon>Euteleostomi</taxon>
        <taxon>Amphibia</taxon>
        <taxon>Batrachia</taxon>
        <taxon>Anura</taxon>
        <taxon>Pelobatoidea</taxon>
        <taxon>Pelobatidae</taxon>
        <taxon>Pelobates</taxon>
    </lineage>
</organism>
<evidence type="ECO:0000256" key="11">
    <source>
        <dbReference type="RuleBase" id="RU363112"/>
    </source>
</evidence>
<keyword evidence="8 11" id="KW-0256">Endoplasmic reticulum</keyword>
<comment type="pathway">
    <text evidence="2 11">Glycolipid biosynthesis; glycosylphosphatidylinositol-anchor biosynthesis.</text>
</comment>
<keyword evidence="9 11" id="KW-1133">Transmembrane helix</keyword>
<evidence type="ECO:0000256" key="7">
    <source>
        <dbReference type="ARBA" id="ARBA00022692"/>
    </source>
</evidence>
<evidence type="ECO:0000256" key="10">
    <source>
        <dbReference type="ARBA" id="ARBA00023136"/>
    </source>
</evidence>
<dbReference type="Proteomes" id="UP001295444">
    <property type="component" value="Chromosome 01"/>
</dbReference>
<comment type="caution">
    <text evidence="11">Lacks conserved residue(s) required for the propagation of feature annotation.</text>
</comment>
<evidence type="ECO:0000256" key="3">
    <source>
        <dbReference type="ARBA" id="ARBA00008698"/>
    </source>
</evidence>
<comment type="function">
    <text evidence="11">Mannosyltransferase involved in glycosylphosphatidylinositol-anchor biosynthesis.</text>
</comment>
<dbReference type="GO" id="GO:0005789">
    <property type="term" value="C:endoplasmic reticulum membrane"/>
    <property type="evidence" value="ECO:0007669"/>
    <property type="project" value="UniProtKB-SubCell"/>
</dbReference>
<sequence length="471" mass="53440">MWWTWDPFLKEVFRFSLCSRGITLAMQIVFNTLIPDHKADAFSPPHTSPDSTGDHLTEFLLGGLGRWDAEHFLFIAEHGYVYEHNMAFFPLLPLCLTGLANGPLYPLKWMLTLRSRLLVSAALLNCFCFTLAAISLYLLGCVALQSRSSAFLASLLFCMSPASIFMTAAYSESLFALATFIGLWLLEKHMILRGCIFLSLATASRSNGMTNVGFLLHAVVQSLVNGSRNCHRMGRTFLGTFVVILPFALFQYFSYSRFCLASATKNKVPRELVKLAITKEYRLPGAQFPTWCSTYLPMAYSSIQSEYWGVGFLHYFQLRQLPNFLLALPVILLSTRAIWEYFQANPYLCISLGLRTVQLKSSSGYCGHRVFLYVAHITALVVFGVLCMHIQVLTRLLLSSSPVLFWYCSHQLQKNEPWIWGLERGCVSSNPAVRLLRSWKSLQPQTRVLLGYFLVYWILGTALHVNFLPWT</sequence>
<evidence type="ECO:0000256" key="1">
    <source>
        <dbReference type="ARBA" id="ARBA00004477"/>
    </source>
</evidence>
<keyword evidence="6 11" id="KW-0808">Transferase</keyword>
<feature type="transmembrane region" description="Helical" evidence="11">
    <location>
        <begin position="449"/>
        <end position="468"/>
    </location>
</feature>
<feature type="transmembrane region" description="Helical" evidence="11">
    <location>
        <begin position="370"/>
        <end position="392"/>
    </location>
</feature>
<feature type="transmembrane region" description="Helical" evidence="11">
    <location>
        <begin position="12"/>
        <end position="34"/>
    </location>
</feature>
<dbReference type="EMBL" id="OW240912">
    <property type="protein sequence ID" value="CAH2221649.1"/>
    <property type="molecule type" value="Genomic_DNA"/>
</dbReference>
<evidence type="ECO:0000313" key="12">
    <source>
        <dbReference type="EMBL" id="CAH2221649.1"/>
    </source>
</evidence>
<feature type="transmembrane region" description="Helical" evidence="11">
    <location>
        <begin position="87"/>
        <end position="105"/>
    </location>
</feature>
<gene>
    <name evidence="12" type="ORF">PECUL_23A038431</name>
</gene>
<feature type="transmembrane region" description="Helical" evidence="11">
    <location>
        <begin position="151"/>
        <end position="184"/>
    </location>
</feature>
<comment type="similarity">
    <text evidence="3 11">Belongs to the PIGV family.</text>
</comment>
<evidence type="ECO:0000256" key="2">
    <source>
        <dbReference type="ARBA" id="ARBA00004687"/>
    </source>
</evidence>